<feature type="transmembrane region" description="Helical" evidence="7">
    <location>
        <begin position="184"/>
        <end position="202"/>
    </location>
</feature>
<dbReference type="InterPro" id="IPR051401">
    <property type="entry name" value="GtrA_CellWall_Glycosyl"/>
</dbReference>
<evidence type="ECO:0000313" key="9">
    <source>
        <dbReference type="EMBL" id="QAY63402.1"/>
    </source>
</evidence>
<dbReference type="PANTHER" id="PTHR38459:SF1">
    <property type="entry name" value="PROPHAGE BACTOPRENOL-LINKED GLUCOSE TRANSLOCASE HOMOLOG"/>
    <property type="match status" value="1"/>
</dbReference>
<name>A0A4P6EL57_9MICO</name>
<dbReference type="Proteomes" id="UP000291758">
    <property type="component" value="Chromosome"/>
</dbReference>
<evidence type="ECO:0000256" key="4">
    <source>
        <dbReference type="ARBA" id="ARBA00022989"/>
    </source>
</evidence>
<feature type="domain" description="GtrA/DPMS transmembrane" evidence="8">
    <location>
        <begin position="88"/>
        <end position="202"/>
    </location>
</feature>
<dbReference type="EMBL" id="CP035495">
    <property type="protein sequence ID" value="QAY63402.1"/>
    <property type="molecule type" value="Genomic_DNA"/>
</dbReference>
<evidence type="ECO:0000256" key="7">
    <source>
        <dbReference type="SAM" id="Phobius"/>
    </source>
</evidence>
<keyword evidence="4 7" id="KW-1133">Transmembrane helix</keyword>
<feature type="transmembrane region" description="Helical" evidence="7">
    <location>
        <begin position="86"/>
        <end position="109"/>
    </location>
</feature>
<organism evidence="9 10">
    <name type="scientific">Xylanimonas allomyrinae</name>
    <dbReference type="NCBI Taxonomy" id="2509459"/>
    <lineage>
        <taxon>Bacteria</taxon>
        <taxon>Bacillati</taxon>
        <taxon>Actinomycetota</taxon>
        <taxon>Actinomycetes</taxon>
        <taxon>Micrococcales</taxon>
        <taxon>Promicromonosporaceae</taxon>
        <taxon>Xylanimonas</taxon>
    </lineage>
</organism>
<gene>
    <name evidence="9" type="ORF">ET495_09220</name>
</gene>
<feature type="region of interest" description="Disordered" evidence="6">
    <location>
        <begin position="1"/>
        <end position="33"/>
    </location>
</feature>
<feature type="compositionally biased region" description="Basic and acidic residues" evidence="6">
    <location>
        <begin position="1"/>
        <end position="12"/>
    </location>
</feature>
<keyword evidence="10" id="KW-1185">Reference proteome</keyword>
<feature type="transmembrane region" description="Helical" evidence="7">
    <location>
        <begin position="153"/>
        <end position="172"/>
    </location>
</feature>
<dbReference type="InterPro" id="IPR007267">
    <property type="entry name" value="GtrA_DPMS_TM"/>
</dbReference>
<dbReference type="AlphaFoldDB" id="A0A4P6EL57"/>
<evidence type="ECO:0000256" key="3">
    <source>
        <dbReference type="ARBA" id="ARBA00022692"/>
    </source>
</evidence>
<reference evidence="9 10" key="1">
    <citation type="submission" date="2019-01" db="EMBL/GenBank/DDBJ databases">
        <title>Genome sequencing of strain 2JSPR-7.</title>
        <authorList>
            <person name="Heo J."/>
            <person name="Kim S.-J."/>
            <person name="Kim J.-S."/>
            <person name="Hong S.-B."/>
            <person name="Kwon S.-W."/>
        </authorList>
    </citation>
    <scope>NUCLEOTIDE SEQUENCE [LARGE SCALE GENOMIC DNA]</scope>
    <source>
        <strain evidence="9 10">2JSPR-7</strain>
    </source>
</reference>
<evidence type="ECO:0000259" key="8">
    <source>
        <dbReference type="Pfam" id="PF04138"/>
    </source>
</evidence>
<dbReference type="GO" id="GO:0000271">
    <property type="term" value="P:polysaccharide biosynthetic process"/>
    <property type="evidence" value="ECO:0007669"/>
    <property type="project" value="InterPro"/>
</dbReference>
<dbReference type="OrthoDB" id="4829369at2"/>
<protein>
    <submittedName>
        <fullName evidence="9">GtrA family protein</fullName>
    </submittedName>
</protein>
<evidence type="ECO:0000256" key="1">
    <source>
        <dbReference type="ARBA" id="ARBA00004141"/>
    </source>
</evidence>
<dbReference type="GO" id="GO:0005886">
    <property type="term" value="C:plasma membrane"/>
    <property type="evidence" value="ECO:0007669"/>
    <property type="project" value="TreeGrafter"/>
</dbReference>
<dbReference type="Pfam" id="PF04138">
    <property type="entry name" value="GtrA_DPMS_TM"/>
    <property type="match status" value="1"/>
</dbReference>
<feature type="transmembrane region" description="Helical" evidence="7">
    <location>
        <begin position="115"/>
        <end position="133"/>
    </location>
</feature>
<evidence type="ECO:0000256" key="6">
    <source>
        <dbReference type="SAM" id="MobiDB-lite"/>
    </source>
</evidence>
<dbReference type="PANTHER" id="PTHR38459">
    <property type="entry name" value="PROPHAGE BACTOPRENOL-LINKED GLUCOSE TRANSLOCASE HOMOLOG"/>
    <property type="match status" value="1"/>
</dbReference>
<comment type="similarity">
    <text evidence="2">Belongs to the GtrA family.</text>
</comment>
<keyword evidence="3 7" id="KW-0812">Transmembrane</keyword>
<evidence type="ECO:0000256" key="5">
    <source>
        <dbReference type="ARBA" id="ARBA00023136"/>
    </source>
</evidence>
<evidence type="ECO:0000256" key="2">
    <source>
        <dbReference type="ARBA" id="ARBA00009399"/>
    </source>
</evidence>
<keyword evidence="5 7" id="KW-0472">Membrane</keyword>
<dbReference type="KEGG" id="xyl:ET495_09220"/>
<proteinExistence type="inferred from homology"/>
<evidence type="ECO:0000313" key="10">
    <source>
        <dbReference type="Proteomes" id="UP000291758"/>
    </source>
</evidence>
<accession>A0A4P6EL57</accession>
<comment type="subcellular location">
    <subcellularLocation>
        <location evidence="1">Membrane</location>
        <topology evidence="1">Multi-pass membrane protein</topology>
    </subcellularLocation>
</comment>
<sequence>MSSTRRSVDRRSWWRSTSQVPKTRTPARRPPHRDAFARCRRAPRTRPSTRASVAAVACQSQVGATVPDGATPLRRSRTASIIQSRLTRFAVVGGGAALLEFAVFAGLIAVGTWPALASLLSFAVGMTSSFVGYRRWTFSGDQALPMFSQFGAYLALAVVNAVVSATLVQVMVNVGLDARLAKVVMMAAVACWNFAILDRLVFRRDLPKP</sequence>